<dbReference type="InterPro" id="IPR050245">
    <property type="entry name" value="PrsA_foldase"/>
</dbReference>
<dbReference type="Gene3D" id="1.10.8.1040">
    <property type="match status" value="1"/>
</dbReference>
<dbReference type="EMBL" id="CP035928">
    <property type="protein sequence ID" value="QEP33527.1"/>
    <property type="molecule type" value="Genomic_DNA"/>
</dbReference>
<dbReference type="Pfam" id="PF00639">
    <property type="entry name" value="Rotamase"/>
    <property type="match status" value="1"/>
</dbReference>
<dbReference type="Gene3D" id="3.10.50.40">
    <property type="match status" value="1"/>
</dbReference>
<dbReference type="InterPro" id="IPR027304">
    <property type="entry name" value="Trigger_fact/SurA_dom_sf"/>
</dbReference>
<proteinExistence type="predicted"/>
<reference evidence="1" key="1">
    <citation type="submission" date="2019-09" db="EMBL/GenBank/DDBJ databases">
        <title>Complete genome sequencing of four Arcobacter species reveals a diverse suite of mobile elements.</title>
        <authorList>
            <person name="Miller W.G."/>
            <person name="Yee E."/>
            <person name="Bono J.L."/>
        </authorList>
    </citation>
    <scope>NUCLEOTIDE SEQUENCE [LARGE SCALE GENOMIC DNA]</scope>
    <source>
        <strain evidence="1">LMG 26638</strain>
    </source>
</reference>
<dbReference type="PROSITE" id="PS50198">
    <property type="entry name" value="PPIC_PPIASE_2"/>
    <property type="match status" value="1"/>
</dbReference>
<organism evidence="1 2">
    <name type="scientific">Malaciobacter pacificus</name>
    <dbReference type="NCBI Taxonomy" id="1080223"/>
    <lineage>
        <taxon>Bacteria</taxon>
        <taxon>Pseudomonadati</taxon>
        <taxon>Campylobacterota</taxon>
        <taxon>Epsilonproteobacteria</taxon>
        <taxon>Campylobacterales</taxon>
        <taxon>Arcobacteraceae</taxon>
        <taxon>Malaciobacter</taxon>
    </lineage>
</organism>
<gene>
    <name evidence="1" type="primary">peb4</name>
    <name evidence="1" type="ORF">APAC_0365</name>
</gene>
<dbReference type="SUPFAM" id="SSF54534">
    <property type="entry name" value="FKBP-like"/>
    <property type="match status" value="1"/>
</dbReference>
<keyword evidence="2" id="KW-1185">Reference proteome</keyword>
<accession>A0A5C2H3I1</accession>
<dbReference type="AlphaFoldDB" id="A0A5C2H3I1"/>
<keyword evidence="1" id="KW-0413">Isomerase</keyword>
<dbReference type="InterPro" id="IPR046357">
    <property type="entry name" value="PPIase_dom_sf"/>
</dbReference>
<dbReference type="SUPFAM" id="SSF109998">
    <property type="entry name" value="Triger factor/SurA peptide-binding domain-like"/>
    <property type="match status" value="1"/>
</dbReference>
<dbReference type="InterPro" id="IPR023058">
    <property type="entry name" value="PPIase_PpiC_CS"/>
</dbReference>
<dbReference type="Proteomes" id="UP000322726">
    <property type="component" value="Chromosome"/>
</dbReference>
<dbReference type="KEGG" id="apai:APAC_0365"/>
<dbReference type="RefSeq" id="WP_130232492.1">
    <property type="nucleotide sequence ID" value="NZ_BMEF01000001.1"/>
</dbReference>
<protein>
    <submittedName>
        <fullName evidence="1">Major antigenic peptide / PpiC-type peptidyl-prolyl cis-trans isomerase</fullName>
    </submittedName>
</protein>
<dbReference type="PANTHER" id="PTHR47245">
    <property type="entry name" value="PEPTIDYLPROLYL ISOMERASE"/>
    <property type="match status" value="1"/>
</dbReference>
<evidence type="ECO:0000313" key="1">
    <source>
        <dbReference type="EMBL" id="QEP33527.1"/>
    </source>
</evidence>
<evidence type="ECO:0000313" key="2">
    <source>
        <dbReference type="Proteomes" id="UP000322726"/>
    </source>
</evidence>
<reference evidence="1" key="2">
    <citation type="submission" date="2019-09" db="EMBL/GenBank/DDBJ databases">
        <title>Taxonomic note: a critical rebuttal of the proposed division of the genus Arcobacter into six genera, emended descriptions of Arcobacter anaerophilus and the genus Arcobacter, and an assessment of genus-level boundaries for Epsilonproteobacteria using in silico genomic comparator tools.</title>
        <authorList>
            <person name="On S.L.W."/>
            <person name="Miller W.G."/>
            <person name="Biggs P."/>
            <person name="Cornelius A."/>
            <person name="Vandamme P."/>
        </authorList>
    </citation>
    <scope>NUCLEOTIDE SEQUENCE [LARGE SCALE GENOMIC DNA]</scope>
    <source>
        <strain evidence="1">LMG 26638</strain>
    </source>
</reference>
<dbReference type="OrthoDB" id="14196at2"/>
<name>A0A5C2H3I1_9BACT</name>
<dbReference type="PROSITE" id="PS01096">
    <property type="entry name" value="PPIC_PPIASE_1"/>
    <property type="match status" value="1"/>
</dbReference>
<dbReference type="InterPro" id="IPR000297">
    <property type="entry name" value="PPIase_PpiC"/>
</dbReference>
<dbReference type="PANTHER" id="PTHR47245:SF2">
    <property type="entry name" value="PEPTIDYL-PROLYL CIS-TRANS ISOMERASE HP_0175-RELATED"/>
    <property type="match status" value="1"/>
</dbReference>
<sequence length="268" mass="30309">MRKVVSSFVASIALVSTLSAADFYATVDGEKITKDDVAMALQDPRINFEKLPKNAQKEVLEQIINRKLIAKDAIKNGIEKDKTFEKAINKMKEDLAFQIWQKNELESLKFTDSQKKDFYEKNKDKFVQPGKLNARHILVKTEKEAKDIIKQLDKASDKEAKFIELAKTKSEGPSKKNGGDLGEFSEAQMVPEFSKGAKSLNPKSYSKTPVKTQFGYHVIYLKDKKPSKSLSFKEVEGNISQILIGNEYNKKAKELADKLRSKAKIVIK</sequence>
<dbReference type="GO" id="GO:0003755">
    <property type="term" value="F:peptidyl-prolyl cis-trans isomerase activity"/>
    <property type="evidence" value="ECO:0007669"/>
    <property type="project" value="InterPro"/>
</dbReference>